<reference evidence="1 2" key="1">
    <citation type="submission" date="2019-07" db="EMBL/GenBank/DDBJ databases">
        <title>New species of Amycolatopsis and Streptomyces.</title>
        <authorList>
            <person name="Duangmal K."/>
            <person name="Teo W.F.A."/>
            <person name="Lipun K."/>
        </authorList>
    </citation>
    <scope>NUCLEOTIDE SEQUENCE [LARGE SCALE GENOMIC DNA]</scope>
    <source>
        <strain evidence="1 2">JCM 30562</strain>
    </source>
</reference>
<dbReference type="RefSeq" id="WP_144633662.1">
    <property type="nucleotide sequence ID" value="NZ_BNAX01000020.1"/>
</dbReference>
<evidence type="ECO:0000313" key="2">
    <source>
        <dbReference type="Proteomes" id="UP000318578"/>
    </source>
</evidence>
<dbReference type="EMBL" id="VJZA01000004">
    <property type="protein sequence ID" value="TVT24969.1"/>
    <property type="molecule type" value="Genomic_DNA"/>
</dbReference>
<name>A0A558AL21_9PSEU</name>
<proteinExistence type="predicted"/>
<gene>
    <name evidence="1" type="ORF">FNH06_03865</name>
</gene>
<sequence>MASWAWPRSSYEATVLLVPLDDESTRDAVGLEGVRVFGPEDGEPGPAVHTADMVVLLTCDLSVVDTELVVAVCDAARMEGRLIGAVIVDPALGWHTDAARRAAVVVRESVDTVLVLREMSTARAFIDVLRGGDREALAGAR</sequence>
<organism evidence="1 2">
    <name type="scientific">Amycolatopsis acidiphila</name>
    <dbReference type="NCBI Taxonomy" id="715473"/>
    <lineage>
        <taxon>Bacteria</taxon>
        <taxon>Bacillati</taxon>
        <taxon>Actinomycetota</taxon>
        <taxon>Actinomycetes</taxon>
        <taxon>Pseudonocardiales</taxon>
        <taxon>Pseudonocardiaceae</taxon>
        <taxon>Amycolatopsis</taxon>
    </lineage>
</organism>
<comment type="caution">
    <text evidence="1">The sequence shown here is derived from an EMBL/GenBank/DDBJ whole genome shotgun (WGS) entry which is preliminary data.</text>
</comment>
<keyword evidence="2" id="KW-1185">Reference proteome</keyword>
<evidence type="ECO:0000313" key="1">
    <source>
        <dbReference type="EMBL" id="TVT24969.1"/>
    </source>
</evidence>
<dbReference type="OrthoDB" id="4457881at2"/>
<dbReference type="Proteomes" id="UP000318578">
    <property type="component" value="Unassembled WGS sequence"/>
</dbReference>
<accession>A0A558AL21</accession>
<dbReference type="AlphaFoldDB" id="A0A558AL21"/>
<protein>
    <submittedName>
        <fullName evidence="1">Uncharacterized protein</fullName>
    </submittedName>
</protein>